<gene>
    <name evidence="2" type="ORF">IAA89_04660</name>
</gene>
<evidence type="ECO:0000256" key="1">
    <source>
        <dbReference type="SAM" id="Phobius"/>
    </source>
</evidence>
<dbReference type="EMBL" id="JADIMP010000075">
    <property type="protein sequence ID" value="MBO8441704.1"/>
    <property type="molecule type" value="Genomic_DNA"/>
</dbReference>
<feature type="transmembrane region" description="Helical" evidence="1">
    <location>
        <begin position="6"/>
        <end position="33"/>
    </location>
</feature>
<sequence length="119" mass="13174">MLLQTLCLVCFLSFIVKNVGLTVGGLIFINIAFEIWNVIFETKTQNLAYENIRATSVSAINLCESIILTIGSWIISLLGHYMMLNVIVGFLGGGLFIISIASIIIFNNMLKSREGENKK</sequence>
<feature type="transmembrane region" description="Helical" evidence="1">
    <location>
        <begin position="54"/>
        <end position="75"/>
    </location>
</feature>
<protein>
    <recommendedName>
        <fullName evidence="4">MFS transporter</fullName>
    </recommendedName>
</protein>
<evidence type="ECO:0000313" key="3">
    <source>
        <dbReference type="Proteomes" id="UP000823614"/>
    </source>
</evidence>
<dbReference type="Proteomes" id="UP000823614">
    <property type="component" value="Unassembled WGS sequence"/>
</dbReference>
<dbReference type="SUPFAM" id="SSF103473">
    <property type="entry name" value="MFS general substrate transporter"/>
    <property type="match status" value="1"/>
</dbReference>
<evidence type="ECO:0000313" key="2">
    <source>
        <dbReference type="EMBL" id="MBO8441704.1"/>
    </source>
</evidence>
<organism evidence="2 3">
    <name type="scientific">Candidatus Gallilactobacillus intestinavium</name>
    <dbReference type="NCBI Taxonomy" id="2840838"/>
    <lineage>
        <taxon>Bacteria</taxon>
        <taxon>Bacillati</taxon>
        <taxon>Bacillota</taxon>
        <taxon>Bacilli</taxon>
        <taxon>Lactobacillales</taxon>
        <taxon>Lactobacillaceae</taxon>
        <taxon>Lactobacillaceae incertae sedis</taxon>
        <taxon>Candidatus Gallilactobacillus</taxon>
    </lineage>
</organism>
<reference evidence="2" key="1">
    <citation type="submission" date="2020-10" db="EMBL/GenBank/DDBJ databases">
        <authorList>
            <person name="Gilroy R."/>
        </authorList>
    </citation>
    <scope>NUCLEOTIDE SEQUENCE</scope>
    <source>
        <strain evidence="2">C6-149</strain>
    </source>
</reference>
<dbReference type="InterPro" id="IPR036259">
    <property type="entry name" value="MFS_trans_sf"/>
</dbReference>
<reference evidence="2" key="2">
    <citation type="journal article" date="2021" name="PeerJ">
        <title>Extensive microbial diversity within the chicken gut microbiome revealed by metagenomics and culture.</title>
        <authorList>
            <person name="Gilroy R."/>
            <person name="Ravi A."/>
            <person name="Getino M."/>
            <person name="Pursley I."/>
            <person name="Horton D.L."/>
            <person name="Alikhan N.F."/>
            <person name="Baker D."/>
            <person name="Gharbi K."/>
            <person name="Hall N."/>
            <person name="Watson M."/>
            <person name="Adriaenssens E.M."/>
            <person name="Foster-Nyarko E."/>
            <person name="Jarju S."/>
            <person name="Secka A."/>
            <person name="Antonio M."/>
            <person name="Oren A."/>
            <person name="Chaudhuri R.R."/>
            <person name="La Ragione R."/>
            <person name="Hildebrand F."/>
            <person name="Pallen M.J."/>
        </authorList>
    </citation>
    <scope>NUCLEOTIDE SEQUENCE</scope>
    <source>
        <strain evidence="2">C6-149</strain>
    </source>
</reference>
<dbReference type="AlphaFoldDB" id="A0A9D9H8J6"/>
<keyword evidence="1" id="KW-0472">Membrane</keyword>
<evidence type="ECO:0008006" key="4">
    <source>
        <dbReference type="Google" id="ProtNLM"/>
    </source>
</evidence>
<feature type="transmembrane region" description="Helical" evidence="1">
    <location>
        <begin position="87"/>
        <end position="110"/>
    </location>
</feature>
<name>A0A9D9H8J6_9LACO</name>
<comment type="caution">
    <text evidence="2">The sequence shown here is derived from an EMBL/GenBank/DDBJ whole genome shotgun (WGS) entry which is preliminary data.</text>
</comment>
<keyword evidence="1" id="KW-1133">Transmembrane helix</keyword>
<proteinExistence type="predicted"/>
<accession>A0A9D9H8J6</accession>
<keyword evidence="1" id="KW-0812">Transmembrane</keyword>